<dbReference type="PANTHER" id="PTHR24365:SF541">
    <property type="entry name" value="PROTEIN TOLL-RELATED"/>
    <property type="match status" value="1"/>
</dbReference>
<dbReference type="InterPro" id="IPR032675">
    <property type="entry name" value="LRR_dom_sf"/>
</dbReference>
<comment type="subcellular location">
    <subcellularLocation>
        <location evidence="1">Membrane</location>
        <topology evidence="1">Single-pass membrane protein</topology>
    </subcellularLocation>
</comment>
<dbReference type="InterPro" id="IPR000157">
    <property type="entry name" value="TIR_dom"/>
</dbReference>
<feature type="domain" description="TIR" evidence="12">
    <location>
        <begin position="485"/>
        <end position="629"/>
    </location>
</feature>
<dbReference type="SMART" id="SM00255">
    <property type="entry name" value="TIR"/>
    <property type="match status" value="1"/>
</dbReference>
<keyword evidence="9" id="KW-0675">Receptor</keyword>
<evidence type="ECO:0000313" key="14">
    <source>
        <dbReference type="Proteomes" id="UP000828390"/>
    </source>
</evidence>
<keyword evidence="6" id="KW-0677">Repeat</keyword>
<keyword evidence="7 11" id="KW-1133">Transmembrane helix</keyword>
<evidence type="ECO:0000259" key="12">
    <source>
        <dbReference type="PROSITE" id="PS50104"/>
    </source>
</evidence>
<dbReference type="Gene3D" id="3.40.50.10140">
    <property type="entry name" value="Toll/interleukin-1 receptor homology (TIR) domain"/>
    <property type="match status" value="1"/>
</dbReference>
<dbReference type="SMART" id="SM00369">
    <property type="entry name" value="LRR_TYP"/>
    <property type="match status" value="2"/>
</dbReference>
<dbReference type="InterPro" id="IPR035897">
    <property type="entry name" value="Toll_tir_struct_dom_sf"/>
</dbReference>
<comment type="similarity">
    <text evidence="2">Belongs to the Toll-like receptor family.</text>
</comment>
<keyword evidence="5" id="KW-0732">Signal</keyword>
<dbReference type="Pfam" id="PF13676">
    <property type="entry name" value="TIR_2"/>
    <property type="match status" value="1"/>
</dbReference>
<evidence type="ECO:0000256" key="8">
    <source>
        <dbReference type="ARBA" id="ARBA00023136"/>
    </source>
</evidence>
<organism evidence="13 14">
    <name type="scientific">Dreissena polymorpha</name>
    <name type="common">Zebra mussel</name>
    <name type="synonym">Mytilus polymorpha</name>
    <dbReference type="NCBI Taxonomy" id="45954"/>
    <lineage>
        <taxon>Eukaryota</taxon>
        <taxon>Metazoa</taxon>
        <taxon>Spiralia</taxon>
        <taxon>Lophotrochozoa</taxon>
        <taxon>Mollusca</taxon>
        <taxon>Bivalvia</taxon>
        <taxon>Autobranchia</taxon>
        <taxon>Heteroconchia</taxon>
        <taxon>Euheterodonta</taxon>
        <taxon>Imparidentia</taxon>
        <taxon>Neoheterodontei</taxon>
        <taxon>Myida</taxon>
        <taxon>Dreissenoidea</taxon>
        <taxon>Dreissenidae</taxon>
        <taxon>Dreissena</taxon>
    </lineage>
</organism>
<dbReference type="PANTHER" id="PTHR24365">
    <property type="entry name" value="TOLL-LIKE RECEPTOR"/>
    <property type="match status" value="1"/>
</dbReference>
<dbReference type="EMBL" id="JAIWYP010000010">
    <property type="protein sequence ID" value="KAH3750491.1"/>
    <property type="molecule type" value="Genomic_DNA"/>
</dbReference>
<keyword evidence="14" id="KW-1185">Reference proteome</keyword>
<dbReference type="Proteomes" id="UP000828390">
    <property type="component" value="Unassembled WGS sequence"/>
</dbReference>
<protein>
    <recommendedName>
        <fullName evidence="12">TIR domain-containing protein</fullName>
    </recommendedName>
</protein>
<evidence type="ECO:0000256" key="10">
    <source>
        <dbReference type="ARBA" id="ARBA00023180"/>
    </source>
</evidence>
<evidence type="ECO:0000256" key="5">
    <source>
        <dbReference type="ARBA" id="ARBA00022729"/>
    </source>
</evidence>
<dbReference type="GO" id="GO:0007165">
    <property type="term" value="P:signal transduction"/>
    <property type="evidence" value="ECO:0007669"/>
    <property type="project" value="InterPro"/>
</dbReference>
<dbReference type="InterPro" id="IPR001611">
    <property type="entry name" value="Leu-rich_rpt"/>
</dbReference>
<dbReference type="InterPro" id="IPR003591">
    <property type="entry name" value="Leu-rich_rpt_typical-subtyp"/>
</dbReference>
<name>A0A9D4I551_DREPO</name>
<evidence type="ECO:0000256" key="4">
    <source>
        <dbReference type="ARBA" id="ARBA00022692"/>
    </source>
</evidence>
<dbReference type="PROSITE" id="PS50104">
    <property type="entry name" value="TIR"/>
    <property type="match status" value="1"/>
</dbReference>
<keyword evidence="8 11" id="KW-0472">Membrane</keyword>
<evidence type="ECO:0000256" key="7">
    <source>
        <dbReference type="ARBA" id="ARBA00022989"/>
    </source>
</evidence>
<dbReference type="AlphaFoldDB" id="A0A9D4I551"/>
<dbReference type="Gene3D" id="3.80.10.10">
    <property type="entry name" value="Ribonuclease Inhibitor"/>
    <property type="match status" value="2"/>
</dbReference>
<dbReference type="GO" id="GO:0005886">
    <property type="term" value="C:plasma membrane"/>
    <property type="evidence" value="ECO:0007669"/>
    <property type="project" value="TreeGrafter"/>
</dbReference>
<evidence type="ECO:0000256" key="9">
    <source>
        <dbReference type="ARBA" id="ARBA00023170"/>
    </source>
</evidence>
<evidence type="ECO:0000256" key="1">
    <source>
        <dbReference type="ARBA" id="ARBA00004167"/>
    </source>
</evidence>
<gene>
    <name evidence="13" type="ORF">DPMN_185015</name>
</gene>
<sequence length="665" mass="76195">MLDLSDNYELDLMSLLKELSRVAPGSNQTTLPSLRRLNIAKVQSYYSNTPVALDAGFFEMLSKKEIEYLDLSHFYIKELDLTAFSKLCGHLKHLVLKNASIITNHIPDLGIFQFDGNRSCPSLETLDIRNLNFGYFMHAINVAPGYVDKSIIFNLFMPNIFHLLPNVKTLLMSNVLHKDQSGETNLTDSVFNLTRYEFTFRKIDISNNNLRLFNVSVVLHPNTSKSLNETDFSGNGLVYISPQAFHSSICIQHLNLSGNNLNEMLKNHHSDFEILLNPLRKLKMFSLSNNGLTTMPKNMFTNNLELRHLDLSDNFFIQIDFKFDHLNKLQILDLGGNRFRVLNVDMFLQCESISQYQNDTNNISYIAGDSNLDVILHKNPMECKCDDIFIRSVEWIVNSGFVRDDELLPVCSLDNKEIVISKTASKKTKDYCHLIEVLRIALIVGIVSASILVICVIIVIILRRRLNKKNAMERFVKKIKVGDKLKNLIFLSFCNEDGDYVLENIFPRMKEEVSLALECDRNLVCCGEFDFKPGVSVCIEAMRCIEESAVIIFVVSKQFCEKSWCKMEVDTANAMRKPAILLMLEKVKLEEMTPYILKLFNRYTRASWVRDQNGGHPHPSWPVIIKSVLELGSSFNVENQTREEYLSEQYVADSYVNDVSISTHF</sequence>
<dbReference type="Pfam" id="PF13855">
    <property type="entry name" value="LRR_8"/>
    <property type="match status" value="1"/>
</dbReference>
<dbReference type="SUPFAM" id="SSF52200">
    <property type="entry name" value="Toll/Interleukin receptor TIR domain"/>
    <property type="match status" value="1"/>
</dbReference>
<keyword evidence="10" id="KW-0325">Glycoprotein</keyword>
<keyword evidence="3" id="KW-0433">Leucine-rich repeat</keyword>
<dbReference type="SUPFAM" id="SSF52047">
    <property type="entry name" value="RNI-like"/>
    <property type="match status" value="1"/>
</dbReference>
<reference evidence="13" key="1">
    <citation type="journal article" date="2019" name="bioRxiv">
        <title>The Genome of the Zebra Mussel, Dreissena polymorpha: A Resource for Invasive Species Research.</title>
        <authorList>
            <person name="McCartney M.A."/>
            <person name="Auch B."/>
            <person name="Kono T."/>
            <person name="Mallez S."/>
            <person name="Zhang Y."/>
            <person name="Obille A."/>
            <person name="Becker A."/>
            <person name="Abrahante J.E."/>
            <person name="Garbe J."/>
            <person name="Badalamenti J.P."/>
            <person name="Herman A."/>
            <person name="Mangelson H."/>
            <person name="Liachko I."/>
            <person name="Sullivan S."/>
            <person name="Sone E.D."/>
            <person name="Koren S."/>
            <person name="Silverstein K.A.T."/>
            <person name="Beckman K.B."/>
            <person name="Gohl D.M."/>
        </authorList>
    </citation>
    <scope>NUCLEOTIDE SEQUENCE</scope>
    <source>
        <strain evidence="13">Duluth1</strain>
        <tissue evidence="13">Whole animal</tissue>
    </source>
</reference>
<evidence type="ECO:0000256" key="11">
    <source>
        <dbReference type="SAM" id="Phobius"/>
    </source>
</evidence>
<comment type="caution">
    <text evidence="13">The sequence shown here is derived from an EMBL/GenBank/DDBJ whole genome shotgun (WGS) entry which is preliminary data.</text>
</comment>
<evidence type="ECO:0000256" key="2">
    <source>
        <dbReference type="ARBA" id="ARBA00009634"/>
    </source>
</evidence>
<proteinExistence type="inferred from homology"/>
<evidence type="ECO:0000256" key="6">
    <source>
        <dbReference type="ARBA" id="ARBA00022737"/>
    </source>
</evidence>
<dbReference type="GO" id="GO:0038023">
    <property type="term" value="F:signaling receptor activity"/>
    <property type="evidence" value="ECO:0007669"/>
    <property type="project" value="TreeGrafter"/>
</dbReference>
<feature type="transmembrane region" description="Helical" evidence="11">
    <location>
        <begin position="437"/>
        <end position="462"/>
    </location>
</feature>
<reference evidence="13" key="2">
    <citation type="submission" date="2020-11" db="EMBL/GenBank/DDBJ databases">
        <authorList>
            <person name="McCartney M.A."/>
            <person name="Auch B."/>
            <person name="Kono T."/>
            <person name="Mallez S."/>
            <person name="Becker A."/>
            <person name="Gohl D.M."/>
            <person name="Silverstein K.A.T."/>
            <person name="Koren S."/>
            <person name="Bechman K.B."/>
            <person name="Herman A."/>
            <person name="Abrahante J.E."/>
            <person name="Garbe J."/>
        </authorList>
    </citation>
    <scope>NUCLEOTIDE SEQUENCE</scope>
    <source>
        <strain evidence="13">Duluth1</strain>
        <tissue evidence="13">Whole animal</tissue>
    </source>
</reference>
<evidence type="ECO:0000313" key="13">
    <source>
        <dbReference type="EMBL" id="KAH3750491.1"/>
    </source>
</evidence>
<keyword evidence="4 11" id="KW-0812">Transmembrane</keyword>
<accession>A0A9D4I551</accession>
<evidence type="ECO:0000256" key="3">
    <source>
        <dbReference type="ARBA" id="ARBA00022614"/>
    </source>
</evidence>